<comment type="caution">
    <text evidence="1">The sequence shown here is derived from an EMBL/GenBank/DDBJ whole genome shotgun (WGS) entry which is preliminary data.</text>
</comment>
<reference evidence="1 2" key="1">
    <citation type="submission" date="2017-07" db="EMBL/GenBank/DDBJ databases">
        <title>Draft genome of Ochrobactrum lupini type strain LUP21.</title>
        <authorList>
            <person name="Krzyzanowska D.M."/>
            <person name="Jafra S."/>
        </authorList>
    </citation>
    <scope>NUCLEOTIDE SEQUENCE [LARGE SCALE GENOMIC DNA]</scope>
    <source>
        <strain evidence="1 2">LUP21</strain>
    </source>
</reference>
<evidence type="ECO:0000313" key="1">
    <source>
        <dbReference type="EMBL" id="OYR29856.1"/>
    </source>
</evidence>
<organism evidence="1 2">
    <name type="scientific">Brucella lupini</name>
    <dbReference type="NCBI Taxonomy" id="255457"/>
    <lineage>
        <taxon>Bacteria</taxon>
        <taxon>Pseudomonadati</taxon>
        <taxon>Pseudomonadota</taxon>
        <taxon>Alphaproteobacteria</taxon>
        <taxon>Hyphomicrobiales</taxon>
        <taxon>Brucellaceae</taxon>
        <taxon>Brucella/Ochrobactrum group</taxon>
        <taxon>Brucella</taxon>
    </lineage>
</organism>
<dbReference type="EMBL" id="NNRN01000046">
    <property type="protein sequence ID" value="OYR29856.1"/>
    <property type="molecule type" value="Genomic_DNA"/>
</dbReference>
<proteinExistence type="predicted"/>
<evidence type="ECO:0000313" key="2">
    <source>
        <dbReference type="Proteomes" id="UP000216363"/>
    </source>
</evidence>
<gene>
    <name evidence="1" type="ORF">CES86_2421</name>
</gene>
<protein>
    <submittedName>
        <fullName evidence="1">Uncharacterized protein</fullName>
    </submittedName>
</protein>
<dbReference type="Proteomes" id="UP000216363">
    <property type="component" value="Unassembled WGS sequence"/>
</dbReference>
<accession>A0A256GSU7</accession>
<sequence length="44" mass="4894">MRALLAHNIAFVIPHEIRPHEIRSLCMTAGSKAAKEKAGRKARL</sequence>
<name>A0A256GSU7_9HYPH</name>
<dbReference type="AlphaFoldDB" id="A0A256GSU7"/>